<dbReference type="Proteomes" id="UP000011761">
    <property type="component" value="Unassembled WGS sequence"/>
</dbReference>
<evidence type="ECO:0000256" key="1">
    <source>
        <dbReference type="SAM" id="MobiDB-lite"/>
    </source>
</evidence>
<keyword evidence="3" id="KW-1185">Reference proteome</keyword>
<dbReference type="GeneID" id="19114636"/>
<reference evidence="2 3" key="1">
    <citation type="journal article" date="2012" name="PLoS Pathog.">
        <title>Diverse lifestyles and strategies of plant pathogenesis encoded in the genomes of eighteen Dothideomycetes fungi.</title>
        <authorList>
            <person name="Ohm R.A."/>
            <person name="Feau N."/>
            <person name="Henrissat B."/>
            <person name="Schoch C.L."/>
            <person name="Horwitz B.A."/>
            <person name="Barry K.W."/>
            <person name="Condon B.J."/>
            <person name="Copeland A.C."/>
            <person name="Dhillon B."/>
            <person name="Glaser F."/>
            <person name="Hesse C.N."/>
            <person name="Kosti I."/>
            <person name="LaButti K."/>
            <person name="Lindquist E.A."/>
            <person name="Lucas S."/>
            <person name="Salamov A.A."/>
            <person name="Bradshaw R.E."/>
            <person name="Ciuffetti L."/>
            <person name="Hamelin R.C."/>
            <person name="Kema G.H.J."/>
            <person name="Lawrence C."/>
            <person name="Scott J.A."/>
            <person name="Spatafora J.W."/>
            <person name="Turgeon B.G."/>
            <person name="de Wit P.J.G.M."/>
            <person name="Zhong S."/>
            <person name="Goodwin S.B."/>
            <person name="Grigoriev I.V."/>
        </authorList>
    </citation>
    <scope>NUCLEOTIDE SEQUENCE [LARGE SCALE GENOMIC DNA]</scope>
    <source>
        <strain evidence="2 3">UAMH 10762</strain>
    </source>
</reference>
<dbReference type="HOGENOM" id="CLU_1643388_0_0_1"/>
<feature type="region of interest" description="Disordered" evidence="1">
    <location>
        <begin position="107"/>
        <end position="161"/>
    </location>
</feature>
<dbReference type="KEGG" id="bcom:BAUCODRAFT_468572"/>
<protein>
    <submittedName>
        <fullName evidence="2">Uncharacterized protein</fullName>
    </submittedName>
</protein>
<proteinExistence type="predicted"/>
<feature type="compositionally biased region" description="Basic and acidic residues" evidence="1">
    <location>
        <begin position="151"/>
        <end position="161"/>
    </location>
</feature>
<dbReference type="RefSeq" id="XP_007676429.1">
    <property type="nucleotide sequence ID" value="XM_007678239.1"/>
</dbReference>
<sequence>MSEHVSGLTATPNEQQQNRAVNFQRVAGSHHHQTVEQSLVPAPSLGDHCAKHVQVHLALRHAHQPACVRERWSIRALFGDWSRLSQTHPLLDVTQQNASDERRHAIRAEAKQPSTLTRTASSASQDNAESCKPNGLPRARGSFSGMPIRRSRVEMHPRRCP</sequence>
<organism evidence="2 3">
    <name type="scientific">Baudoinia panamericana (strain UAMH 10762)</name>
    <name type="common">Angels' share fungus</name>
    <name type="synonym">Baudoinia compniacensis (strain UAMH 10762)</name>
    <dbReference type="NCBI Taxonomy" id="717646"/>
    <lineage>
        <taxon>Eukaryota</taxon>
        <taxon>Fungi</taxon>
        <taxon>Dikarya</taxon>
        <taxon>Ascomycota</taxon>
        <taxon>Pezizomycotina</taxon>
        <taxon>Dothideomycetes</taxon>
        <taxon>Dothideomycetidae</taxon>
        <taxon>Mycosphaerellales</taxon>
        <taxon>Teratosphaeriaceae</taxon>
        <taxon>Baudoinia</taxon>
    </lineage>
</organism>
<dbReference type="EMBL" id="KB445555">
    <property type="protein sequence ID" value="EMC96284.1"/>
    <property type="molecule type" value="Genomic_DNA"/>
</dbReference>
<accession>M2NAW1</accession>
<name>M2NAW1_BAUPA</name>
<dbReference type="AlphaFoldDB" id="M2NAW1"/>
<evidence type="ECO:0000313" key="2">
    <source>
        <dbReference type="EMBL" id="EMC96284.1"/>
    </source>
</evidence>
<gene>
    <name evidence="2" type="ORF">BAUCODRAFT_468572</name>
</gene>
<feature type="compositionally biased region" description="Polar residues" evidence="1">
    <location>
        <begin position="112"/>
        <end position="128"/>
    </location>
</feature>
<evidence type="ECO:0000313" key="3">
    <source>
        <dbReference type="Proteomes" id="UP000011761"/>
    </source>
</evidence>